<dbReference type="InterPro" id="IPR012876">
    <property type="entry name" value="DUF1677_pln"/>
</dbReference>
<evidence type="ECO:0000313" key="3">
    <source>
        <dbReference type="Proteomes" id="UP001179952"/>
    </source>
</evidence>
<accession>A0AAV9AML7</accession>
<proteinExistence type="predicted"/>
<dbReference type="PANTHER" id="PTHR33108:SF51">
    <property type="entry name" value="DUF1677 FAMILY PROTEIN (DUF1677)"/>
    <property type="match status" value="1"/>
</dbReference>
<dbReference type="AlphaFoldDB" id="A0AAV9AML7"/>
<comment type="caution">
    <text evidence="2">The sequence shown here is derived from an EMBL/GenBank/DDBJ whole genome shotgun (WGS) entry which is preliminary data.</text>
</comment>
<evidence type="ECO:0000313" key="2">
    <source>
        <dbReference type="EMBL" id="KAK1265588.1"/>
    </source>
</evidence>
<feature type="region of interest" description="Disordered" evidence="1">
    <location>
        <begin position="164"/>
        <end position="189"/>
    </location>
</feature>
<evidence type="ECO:0000256" key="1">
    <source>
        <dbReference type="SAM" id="MobiDB-lite"/>
    </source>
</evidence>
<dbReference type="Proteomes" id="UP001179952">
    <property type="component" value="Unassembled WGS sequence"/>
</dbReference>
<keyword evidence="3" id="KW-1185">Reference proteome</keyword>
<gene>
    <name evidence="2" type="ORF">QJS04_geneDACA015671</name>
</gene>
<dbReference type="PANTHER" id="PTHR33108">
    <property type="entry name" value="OS01G0745000 PROTEIN"/>
    <property type="match status" value="1"/>
</dbReference>
<organism evidence="2 3">
    <name type="scientific">Acorus gramineus</name>
    <name type="common">Dwarf sweet flag</name>
    <dbReference type="NCBI Taxonomy" id="55184"/>
    <lineage>
        <taxon>Eukaryota</taxon>
        <taxon>Viridiplantae</taxon>
        <taxon>Streptophyta</taxon>
        <taxon>Embryophyta</taxon>
        <taxon>Tracheophyta</taxon>
        <taxon>Spermatophyta</taxon>
        <taxon>Magnoliopsida</taxon>
        <taxon>Liliopsida</taxon>
        <taxon>Acoraceae</taxon>
        <taxon>Acorus</taxon>
    </lineage>
</organism>
<protein>
    <submittedName>
        <fullName evidence="2">Uncharacterized protein</fullName>
    </submittedName>
</protein>
<name>A0AAV9AML7_ACOGR</name>
<sequence>MAPNGEILVSTYTTTNNNNTNTTTTTATTTNNNNKKLHMPPPRLPMDGLQRAVSDLSFKLMTMEDEYSSDDLPPISEVEDARCECCGLSEECTKDYIRRVRDRSCGRYMCGLCTEAVEEEMAKNGGQKEEAIEVHMGVCVRFNKIGRPYPVLYQAEAMREMLKRSTYRSKSKSPRERGSGGGGGASKKAGMITRTTSCIPAITKEMSGPVMERLG</sequence>
<reference evidence="2" key="2">
    <citation type="submission" date="2023-06" db="EMBL/GenBank/DDBJ databases">
        <authorList>
            <person name="Ma L."/>
            <person name="Liu K.-W."/>
            <person name="Li Z."/>
            <person name="Hsiao Y.-Y."/>
            <person name="Qi Y."/>
            <person name="Fu T."/>
            <person name="Tang G."/>
            <person name="Zhang D."/>
            <person name="Sun W.-H."/>
            <person name="Liu D.-K."/>
            <person name="Li Y."/>
            <person name="Chen G.-Z."/>
            <person name="Liu X.-D."/>
            <person name="Liao X.-Y."/>
            <person name="Jiang Y.-T."/>
            <person name="Yu X."/>
            <person name="Hao Y."/>
            <person name="Huang J."/>
            <person name="Zhao X.-W."/>
            <person name="Ke S."/>
            <person name="Chen Y.-Y."/>
            <person name="Wu W.-L."/>
            <person name="Hsu J.-L."/>
            <person name="Lin Y.-F."/>
            <person name="Huang M.-D."/>
            <person name="Li C.-Y."/>
            <person name="Huang L."/>
            <person name="Wang Z.-W."/>
            <person name="Zhao X."/>
            <person name="Zhong W.-Y."/>
            <person name="Peng D.-H."/>
            <person name="Ahmad S."/>
            <person name="Lan S."/>
            <person name="Zhang J.-S."/>
            <person name="Tsai W.-C."/>
            <person name="Van De Peer Y."/>
            <person name="Liu Z.-J."/>
        </authorList>
    </citation>
    <scope>NUCLEOTIDE SEQUENCE</scope>
    <source>
        <strain evidence="2">SCP</strain>
        <tissue evidence="2">Leaves</tissue>
    </source>
</reference>
<feature type="compositionally biased region" description="Low complexity" evidence="1">
    <location>
        <begin position="11"/>
        <end position="34"/>
    </location>
</feature>
<dbReference type="EMBL" id="JAUJYN010000008">
    <property type="protein sequence ID" value="KAK1265588.1"/>
    <property type="molecule type" value="Genomic_DNA"/>
</dbReference>
<feature type="region of interest" description="Disordered" evidence="1">
    <location>
        <begin position="1"/>
        <end position="46"/>
    </location>
</feature>
<reference evidence="2" key="1">
    <citation type="journal article" date="2023" name="Nat. Commun.">
        <title>Diploid and tetraploid genomes of Acorus and the evolution of monocots.</title>
        <authorList>
            <person name="Ma L."/>
            <person name="Liu K.W."/>
            <person name="Li Z."/>
            <person name="Hsiao Y.Y."/>
            <person name="Qi Y."/>
            <person name="Fu T."/>
            <person name="Tang G.D."/>
            <person name="Zhang D."/>
            <person name="Sun W.H."/>
            <person name="Liu D.K."/>
            <person name="Li Y."/>
            <person name="Chen G.Z."/>
            <person name="Liu X.D."/>
            <person name="Liao X.Y."/>
            <person name="Jiang Y.T."/>
            <person name="Yu X."/>
            <person name="Hao Y."/>
            <person name="Huang J."/>
            <person name="Zhao X.W."/>
            <person name="Ke S."/>
            <person name="Chen Y.Y."/>
            <person name="Wu W.L."/>
            <person name="Hsu J.L."/>
            <person name="Lin Y.F."/>
            <person name="Huang M.D."/>
            <person name="Li C.Y."/>
            <person name="Huang L."/>
            <person name="Wang Z.W."/>
            <person name="Zhao X."/>
            <person name="Zhong W.Y."/>
            <person name="Peng D.H."/>
            <person name="Ahmad S."/>
            <person name="Lan S."/>
            <person name="Zhang J.S."/>
            <person name="Tsai W.C."/>
            <person name="Van de Peer Y."/>
            <person name="Liu Z.J."/>
        </authorList>
    </citation>
    <scope>NUCLEOTIDE SEQUENCE</scope>
    <source>
        <strain evidence="2">SCP</strain>
    </source>
</reference>
<dbReference type="Pfam" id="PF07911">
    <property type="entry name" value="DUF1677"/>
    <property type="match status" value="1"/>
</dbReference>